<evidence type="ECO:0000256" key="1">
    <source>
        <dbReference type="ARBA" id="ARBA00001947"/>
    </source>
</evidence>
<dbReference type="GO" id="GO:0005829">
    <property type="term" value="C:cytosol"/>
    <property type="evidence" value="ECO:0007669"/>
    <property type="project" value="TreeGrafter"/>
</dbReference>
<organism evidence="9">
    <name type="scientific">gut metagenome</name>
    <dbReference type="NCBI Taxonomy" id="749906"/>
    <lineage>
        <taxon>unclassified sequences</taxon>
        <taxon>metagenomes</taxon>
        <taxon>organismal metagenomes</taxon>
    </lineage>
</organism>
<keyword evidence="7" id="KW-0482">Metalloprotease</keyword>
<feature type="domain" description="Peptidase M3A/M3B catalytic" evidence="8">
    <location>
        <begin position="250"/>
        <end position="365"/>
    </location>
</feature>
<keyword evidence="5" id="KW-0378">Hydrolase</keyword>
<keyword evidence="4" id="KW-0479">Metal-binding</keyword>
<accession>J9G710</accession>
<feature type="non-terminal residue" evidence="9">
    <location>
        <position position="365"/>
    </location>
</feature>
<dbReference type="PANTHER" id="PTHR43660">
    <property type="entry name" value="DIPEPTIDYL CARBOXYPEPTIDASE"/>
    <property type="match status" value="1"/>
</dbReference>
<name>J9G710_9ZZZZ</name>
<comment type="similarity">
    <text evidence="2">Belongs to the peptidase M3 family.</text>
</comment>
<evidence type="ECO:0000256" key="7">
    <source>
        <dbReference type="ARBA" id="ARBA00023049"/>
    </source>
</evidence>
<evidence type="ECO:0000256" key="3">
    <source>
        <dbReference type="ARBA" id="ARBA00022670"/>
    </source>
</evidence>
<dbReference type="InterPro" id="IPR045090">
    <property type="entry name" value="Pept_M3A_M3B"/>
</dbReference>
<protein>
    <submittedName>
        <fullName evidence="9">Peptidyl-dipeptidase Dcp</fullName>
    </submittedName>
</protein>
<comment type="caution">
    <text evidence="9">The sequence shown here is derived from an EMBL/GenBank/DDBJ whole genome shotgun (WGS) entry which is preliminary data.</text>
</comment>
<dbReference type="GO" id="GO:0046872">
    <property type="term" value="F:metal ion binding"/>
    <property type="evidence" value="ECO:0007669"/>
    <property type="project" value="UniProtKB-KW"/>
</dbReference>
<dbReference type="EMBL" id="AMCI01002454">
    <property type="protein sequence ID" value="EJX02654.1"/>
    <property type="molecule type" value="Genomic_DNA"/>
</dbReference>
<dbReference type="Gene3D" id="1.10.1370.10">
    <property type="entry name" value="Neurolysin, domain 3"/>
    <property type="match status" value="1"/>
</dbReference>
<proteinExistence type="inferred from homology"/>
<dbReference type="InterPro" id="IPR024077">
    <property type="entry name" value="Neurolysin/TOP_dom2"/>
</dbReference>
<evidence type="ECO:0000256" key="6">
    <source>
        <dbReference type="ARBA" id="ARBA00022833"/>
    </source>
</evidence>
<keyword evidence="3" id="KW-0645">Protease</keyword>
<evidence type="ECO:0000259" key="8">
    <source>
        <dbReference type="Pfam" id="PF01432"/>
    </source>
</evidence>
<gene>
    <name evidence="9" type="ORF">EVA_09240</name>
</gene>
<evidence type="ECO:0000256" key="4">
    <source>
        <dbReference type="ARBA" id="ARBA00022723"/>
    </source>
</evidence>
<dbReference type="GO" id="GO:0006508">
    <property type="term" value="P:proteolysis"/>
    <property type="evidence" value="ECO:0007669"/>
    <property type="project" value="UniProtKB-KW"/>
</dbReference>
<reference evidence="9" key="1">
    <citation type="journal article" date="2012" name="PLoS ONE">
        <title>Gene sets for utilization of primary and secondary nutrition supplies in the distal gut of endangered iberian lynx.</title>
        <authorList>
            <person name="Alcaide M."/>
            <person name="Messina E."/>
            <person name="Richter M."/>
            <person name="Bargiela R."/>
            <person name="Peplies J."/>
            <person name="Huws S.A."/>
            <person name="Newbold C.J."/>
            <person name="Golyshin P.N."/>
            <person name="Simon M.A."/>
            <person name="Lopez G."/>
            <person name="Yakimov M.M."/>
            <person name="Ferrer M."/>
        </authorList>
    </citation>
    <scope>NUCLEOTIDE SEQUENCE</scope>
</reference>
<dbReference type="GO" id="GO:0004222">
    <property type="term" value="F:metalloendopeptidase activity"/>
    <property type="evidence" value="ECO:0007669"/>
    <property type="project" value="InterPro"/>
</dbReference>
<dbReference type="Pfam" id="PF01432">
    <property type="entry name" value="Peptidase_M3"/>
    <property type="match status" value="1"/>
</dbReference>
<dbReference type="InterPro" id="IPR001567">
    <property type="entry name" value="Pept_M3A_M3B_dom"/>
</dbReference>
<dbReference type="AlphaFoldDB" id="J9G710"/>
<evidence type="ECO:0000256" key="5">
    <source>
        <dbReference type="ARBA" id="ARBA00022801"/>
    </source>
</evidence>
<evidence type="ECO:0000313" key="9">
    <source>
        <dbReference type="EMBL" id="EJX02654.1"/>
    </source>
</evidence>
<dbReference type="SUPFAM" id="SSF55486">
    <property type="entry name" value="Metalloproteases ('zincins'), catalytic domain"/>
    <property type="match status" value="1"/>
</dbReference>
<keyword evidence="6" id="KW-0862">Zinc</keyword>
<sequence>MAIVSCNNENPFLSDWNTPYGLPPFDKIDNKDYIQAVKTGIRRQEAEIDAILEKNDMPTFENTIAAYEHSGALLDKVTGVLFNLAESDGTEELQKVVEDVISRLTEHSDNIFMNPYFFERVKFLYDSRNSLNLTAEQNAVLEKLYTRFVANGVGLNKEGQEKMRELNKKIAVLEQKFSNKLLAETNSFRLVLTDSSELAGLPEAVLAAAAEDAKAAGITAGQACKMTGAMEIDENGPWLFTLHNPSYVPFMSYSARRDLREKMFRAYSTRGSHGGENDTRQVVLDLISLKIQKAKLLGYDIPADQILSDKMAGNAKTVDAFLEKLFKPAIKKAAEETAELQSIMDKDIKEGVLADGPDSRIKPWD</sequence>
<comment type="cofactor">
    <cofactor evidence="1">
        <name>Zn(2+)</name>
        <dbReference type="ChEBI" id="CHEBI:29105"/>
    </cofactor>
</comment>
<dbReference type="GO" id="GO:0004180">
    <property type="term" value="F:carboxypeptidase activity"/>
    <property type="evidence" value="ECO:0007669"/>
    <property type="project" value="TreeGrafter"/>
</dbReference>
<dbReference type="PANTHER" id="PTHR43660:SF1">
    <property type="entry name" value="DIPEPTIDYL CARBOXYPEPTIDASE"/>
    <property type="match status" value="1"/>
</dbReference>
<evidence type="ECO:0000256" key="2">
    <source>
        <dbReference type="ARBA" id="ARBA00006040"/>
    </source>
</evidence>